<feature type="compositionally biased region" description="Basic and acidic residues" evidence="1">
    <location>
        <begin position="109"/>
        <end position="133"/>
    </location>
</feature>
<feature type="compositionally biased region" description="Low complexity" evidence="1">
    <location>
        <begin position="33"/>
        <end position="46"/>
    </location>
</feature>
<keyword evidence="4" id="KW-1185">Reference proteome</keyword>
<sequence length="398" mass="42242">MAKTARRHVSRTVGASCLAAAVTLSAGGIAAAAAPDVAQAAVSSPAEPTPPPPPEPPEPPPGNTTPEPPPGDSTPEPPPGDSTPEPPPGDTTPEPPGSDPDGSQPPESRTPEQKVQRLTAAEEKELQNELEKLKVPKELKERLKKTLDATMAAAKSPRTSAADKITYNKILKEITSALKVIQNAGTSASDKAALTRGVEGISEALRIVHDPKTSKADKKKHKELALAMSSIVPRVTDPALPVDVREFNKKVLLALSNAIIPDPTVGPTKPPDQKKIKQIRQQNLDALKTYADPDATQQQRSEAKAELEQLVEAPQNPEFLAFVEELKRLKAPQACLDSVQNRTSEAGWPEGSLWGVSDQSCAETVSAGAADTSSEWSGLFQCVQREPFSQCVGSIPRN</sequence>
<reference evidence="4" key="1">
    <citation type="journal article" date="2019" name="Int. J. Syst. Evol. Microbiol.">
        <title>The Global Catalogue of Microorganisms (GCM) 10K type strain sequencing project: providing services to taxonomists for standard genome sequencing and annotation.</title>
        <authorList>
            <consortium name="The Broad Institute Genomics Platform"/>
            <consortium name="The Broad Institute Genome Sequencing Center for Infectious Disease"/>
            <person name="Wu L."/>
            <person name="Ma J."/>
        </authorList>
    </citation>
    <scope>NUCLEOTIDE SEQUENCE [LARGE SCALE GENOMIC DNA]</scope>
    <source>
        <strain evidence="4">ICMP 257</strain>
    </source>
</reference>
<accession>A0ABV9VCR5</accession>
<feature type="compositionally biased region" description="Pro residues" evidence="1">
    <location>
        <begin position="47"/>
        <end position="98"/>
    </location>
</feature>
<protein>
    <recommendedName>
        <fullName evidence="5">Secreted protein</fullName>
    </recommendedName>
</protein>
<evidence type="ECO:0000313" key="3">
    <source>
        <dbReference type="EMBL" id="MFC4981446.1"/>
    </source>
</evidence>
<dbReference type="GeneID" id="31234330"/>
<name>A0ABV9VCR5_STRAZ</name>
<feature type="chain" id="PRO_5046163758" description="Secreted protein" evidence="2">
    <location>
        <begin position="41"/>
        <end position="398"/>
    </location>
</feature>
<dbReference type="EMBL" id="JBHSJE010000007">
    <property type="protein sequence ID" value="MFC4981446.1"/>
    <property type="molecule type" value="Genomic_DNA"/>
</dbReference>
<dbReference type="Proteomes" id="UP001595908">
    <property type="component" value="Unassembled WGS sequence"/>
</dbReference>
<feature type="region of interest" description="Disordered" evidence="1">
    <location>
        <begin position="33"/>
        <end position="133"/>
    </location>
</feature>
<organism evidence="3 4">
    <name type="scientific">Streptomyces atroolivaceus</name>
    <dbReference type="NCBI Taxonomy" id="66869"/>
    <lineage>
        <taxon>Bacteria</taxon>
        <taxon>Bacillati</taxon>
        <taxon>Actinomycetota</taxon>
        <taxon>Actinomycetes</taxon>
        <taxon>Kitasatosporales</taxon>
        <taxon>Streptomycetaceae</taxon>
        <taxon>Streptomyces</taxon>
    </lineage>
</organism>
<evidence type="ECO:0000256" key="2">
    <source>
        <dbReference type="SAM" id="SignalP"/>
    </source>
</evidence>
<comment type="caution">
    <text evidence="3">The sequence shown here is derived from an EMBL/GenBank/DDBJ whole genome shotgun (WGS) entry which is preliminary data.</text>
</comment>
<evidence type="ECO:0008006" key="5">
    <source>
        <dbReference type="Google" id="ProtNLM"/>
    </source>
</evidence>
<feature type="signal peptide" evidence="2">
    <location>
        <begin position="1"/>
        <end position="40"/>
    </location>
</feature>
<evidence type="ECO:0000256" key="1">
    <source>
        <dbReference type="SAM" id="MobiDB-lite"/>
    </source>
</evidence>
<dbReference type="RefSeq" id="WP_157841701.1">
    <property type="nucleotide sequence ID" value="NZ_JBHSJE010000007.1"/>
</dbReference>
<gene>
    <name evidence="3" type="ORF">ACFPL4_24325</name>
</gene>
<evidence type="ECO:0000313" key="4">
    <source>
        <dbReference type="Proteomes" id="UP001595908"/>
    </source>
</evidence>
<proteinExistence type="predicted"/>
<keyword evidence="2" id="KW-0732">Signal</keyword>